<dbReference type="Pfam" id="PF13292">
    <property type="entry name" value="DXP_synthase_N"/>
    <property type="match status" value="1"/>
</dbReference>
<keyword evidence="13" id="KW-1185">Reference proteome</keyword>
<dbReference type="Pfam" id="PF02780">
    <property type="entry name" value="Transketolase_C"/>
    <property type="match status" value="1"/>
</dbReference>
<dbReference type="InterPro" id="IPR029061">
    <property type="entry name" value="THDP-binding"/>
</dbReference>
<feature type="domain" description="Transketolase-like pyrimidine-binding" evidence="11">
    <location>
        <begin position="317"/>
        <end position="480"/>
    </location>
</feature>
<dbReference type="SUPFAM" id="SSF52922">
    <property type="entry name" value="TK C-terminal domain-like"/>
    <property type="match status" value="1"/>
</dbReference>
<comment type="caution">
    <text evidence="12">The sequence shown here is derived from an EMBL/GenBank/DDBJ whole genome shotgun (WGS) entry which is preliminary data.</text>
</comment>
<gene>
    <name evidence="10 12" type="primary">dxs</name>
    <name evidence="12" type="ORF">LJD61_09795</name>
</gene>
<evidence type="ECO:0000313" key="12">
    <source>
        <dbReference type="EMBL" id="MCQ1529835.1"/>
    </source>
</evidence>
<feature type="binding site" evidence="10">
    <location>
        <position position="146"/>
    </location>
    <ligand>
        <name>Mg(2+)</name>
        <dbReference type="ChEBI" id="CHEBI:18420"/>
    </ligand>
</feature>
<keyword evidence="4 10" id="KW-0808">Transferase</keyword>
<evidence type="ECO:0000256" key="9">
    <source>
        <dbReference type="ARBA" id="ARBA00023229"/>
    </source>
</evidence>
<comment type="pathway">
    <text evidence="1 10">Metabolic intermediate biosynthesis; 1-deoxy-D-xylulose 5-phosphate biosynthesis; 1-deoxy-D-xylulose 5-phosphate from D-glyceraldehyde 3-phosphate and pyruvate: step 1/1.</text>
</comment>
<dbReference type="Gene3D" id="3.40.50.970">
    <property type="match status" value="2"/>
</dbReference>
<feature type="binding site" evidence="10">
    <location>
        <position position="175"/>
    </location>
    <ligand>
        <name>thiamine diphosphate</name>
        <dbReference type="ChEBI" id="CHEBI:58937"/>
    </ligand>
</feature>
<feature type="binding site" evidence="10">
    <location>
        <position position="175"/>
    </location>
    <ligand>
        <name>Mg(2+)</name>
        <dbReference type="ChEBI" id="CHEBI:18420"/>
    </ligand>
</feature>
<dbReference type="CDD" id="cd07033">
    <property type="entry name" value="TPP_PYR_DXS_TK_like"/>
    <property type="match status" value="1"/>
</dbReference>
<dbReference type="HAMAP" id="MF_00315">
    <property type="entry name" value="DXP_synth"/>
    <property type="match status" value="1"/>
</dbReference>
<keyword evidence="6 10" id="KW-0460">Magnesium</keyword>
<evidence type="ECO:0000259" key="11">
    <source>
        <dbReference type="SMART" id="SM00861"/>
    </source>
</evidence>
<dbReference type="InterPro" id="IPR049557">
    <property type="entry name" value="Transketolase_CS"/>
</dbReference>
<accession>A0ABT1NF17</accession>
<evidence type="ECO:0000313" key="13">
    <source>
        <dbReference type="Proteomes" id="UP001651880"/>
    </source>
</evidence>
<evidence type="ECO:0000256" key="8">
    <source>
        <dbReference type="ARBA" id="ARBA00023052"/>
    </source>
</evidence>
<dbReference type="Proteomes" id="UP001651880">
    <property type="component" value="Unassembled WGS sequence"/>
</dbReference>
<keyword evidence="5 10" id="KW-0479">Metal-binding</keyword>
<feature type="binding site" evidence="10">
    <location>
        <begin position="115"/>
        <end position="117"/>
    </location>
    <ligand>
        <name>thiamine diphosphate</name>
        <dbReference type="ChEBI" id="CHEBI:58937"/>
    </ligand>
</feature>
<evidence type="ECO:0000256" key="7">
    <source>
        <dbReference type="ARBA" id="ARBA00022977"/>
    </source>
</evidence>
<protein>
    <recommendedName>
        <fullName evidence="10">1-deoxy-D-xylulose-5-phosphate synthase</fullName>
        <ecNumber evidence="10">2.2.1.7</ecNumber>
    </recommendedName>
    <alternativeName>
        <fullName evidence="10">1-deoxyxylulose-5-phosphate synthase</fullName>
        <shortName evidence="10">DXP synthase</shortName>
        <shortName evidence="10">DXPS</shortName>
    </alternativeName>
</protein>
<feature type="binding site" evidence="10">
    <location>
        <position position="287"/>
    </location>
    <ligand>
        <name>thiamine diphosphate</name>
        <dbReference type="ChEBI" id="CHEBI:58937"/>
    </ligand>
</feature>
<evidence type="ECO:0000256" key="6">
    <source>
        <dbReference type="ARBA" id="ARBA00022842"/>
    </source>
</evidence>
<evidence type="ECO:0000256" key="1">
    <source>
        <dbReference type="ARBA" id="ARBA00004980"/>
    </source>
</evidence>
<comment type="cofactor">
    <cofactor evidence="10">
        <name>thiamine diphosphate</name>
        <dbReference type="ChEBI" id="CHEBI:58937"/>
    </cofactor>
    <text evidence="10">Binds 1 thiamine pyrophosphate per subunit.</text>
</comment>
<dbReference type="Gene3D" id="3.40.50.920">
    <property type="match status" value="1"/>
</dbReference>
<dbReference type="InterPro" id="IPR033248">
    <property type="entry name" value="Transketolase_C"/>
</dbReference>
<organism evidence="12 13">
    <name type="scientific">Lutispora saccharofermentans</name>
    <dbReference type="NCBI Taxonomy" id="3024236"/>
    <lineage>
        <taxon>Bacteria</taxon>
        <taxon>Bacillati</taxon>
        <taxon>Bacillota</taxon>
        <taxon>Clostridia</taxon>
        <taxon>Lutisporales</taxon>
        <taxon>Lutisporaceae</taxon>
        <taxon>Lutispora</taxon>
    </lineage>
</organism>
<dbReference type="NCBIfam" id="TIGR00204">
    <property type="entry name" value="dxs"/>
    <property type="match status" value="1"/>
</dbReference>
<comment type="catalytic activity">
    <reaction evidence="10">
        <text>D-glyceraldehyde 3-phosphate + pyruvate + H(+) = 1-deoxy-D-xylulose 5-phosphate + CO2</text>
        <dbReference type="Rhea" id="RHEA:12605"/>
        <dbReference type="ChEBI" id="CHEBI:15361"/>
        <dbReference type="ChEBI" id="CHEBI:15378"/>
        <dbReference type="ChEBI" id="CHEBI:16526"/>
        <dbReference type="ChEBI" id="CHEBI:57792"/>
        <dbReference type="ChEBI" id="CHEBI:59776"/>
        <dbReference type="EC" id="2.2.1.7"/>
    </reaction>
</comment>
<dbReference type="InterPro" id="IPR005477">
    <property type="entry name" value="Dxylulose-5-P_synthase"/>
</dbReference>
<dbReference type="CDD" id="cd02007">
    <property type="entry name" value="TPP_DXS"/>
    <property type="match status" value="1"/>
</dbReference>
<dbReference type="InterPro" id="IPR020826">
    <property type="entry name" value="Transketolase_BS"/>
</dbReference>
<dbReference type="GO" id="GO:0008661">
    <property type="term" value="F:1-deoxy-D-xylulose-5-phosphate synthase activity"/>
    <property type="evidence" value="ECO:0007669"/>
    <property type="project" value="UniProtKB-EC"/>
</dbReference>
<keyword evidence="8 10" id="KW-0786">Thiamine pyrophosphate</keyword>
<dbReference type="InterPro" id="IPR005475">
    <property type="entry name" value="Transketolase-like_Pyr-bd"/>
</dbReference>
<comment type="function">
    <text evidence="10">Catalyzes the acyloin condensation reaction between C atoms 2 and 3 of pyruvate and glyceraldehyde 3-phosphate to yield 1-deoxy-D-xylulose-5-phosphate (DXP).</text>
</comment>
<evidence type="ECO:0000256" key="3">
    <source>
        <dbReference type="ARBA" id="ARBA00011738"/>
    </source>
</evidence>
<comment type="similarity">
    <text evidence="2 10">Belongs to the transketolase family. DXPS subfamily.</text>
</comment>
<sequence>MYKFLEKINNPEDLKNLNHDELDYLSQDIRDYIIEVVSKNGGHLASNLGVVELTLALHRVFNSPKDKIIWDVGHQSYVHKIITDRKESFKTLRTLGGISGFPKASESPHDVFDTGHSSTSISAALGMAKARDLKGEDYSIVAVIGDGSLGGGLALEALNNAANLNTNIILILNDNEMSISKNVGGLSTYLGRLRTGKIYFKFKREMEFIFNKIPVVGKSLYKAAYKCRDWFKYLVVKGIMFEELGFKYLGPIDGHNIKTMERILSNAKSYKKHPVLIHVVTKKGNGYRIAEDKPEKYHSVGPFLVETGESLTKSNGRSYSSVFGDKIAELAKKDEKIVAITAAMPEGTGLNKFAEEFKDRVFDVGIAEQHAVTFSAGLAKGGFKPIFAVYSTFLQRAYDQVLHDICLQNLSVIFAIDRAGLVGQDGETHQGIFDISYLRSLPNITLMSPKSGKELENMLEYALKLEGPVAIRYPRGEAAEYSFEEKPVNYGKGEILLNGDDGIIIAEGTMVKRAIQVCEALNKQNINMTLVNIRFIKPLDEHLLDEMASKAIPIYTLEDNIFEGGFGSSILEYYSSKEKDVALKIFAHKNGIITHGETSELMKLEKLDNDSICEAIISDIRVRKNGER</sequence>
<dbReference type="InterPro" id="IPR009014">
    <property type="entry name" value="Transketo_C/PFOR_II"/>
</dbReference>
<dbReference type="RefSeq" id="WP_255227353.1">
    <property type="nucleotide sequence ID" value="NZ_JAJEKE010000007.1"/>
</dbReference>
<dbReference type="NCBIfam" id="NF003933">
    <property type="entry name" value="PRK05444.2-2"/>
    <property type="match status" value="1"/>
</dbReference>
<feature type="binding site" evidence="10">
    <location>
        <begin position="147"/>
        <end position="148"/>
    </location>
    <ligand>
        <name>thiamine diphosphate</name>
        <dbReference type="ChEBI" id="CHEBI:58937"/>
    </ligand>
</feature>
<evidence type="ECO:0000256" key="10">
    <source>
        <dbReference type="HAMAP-Rule" id="MF_00315"/>
    </source>
</evidence>
<evidence type="ECO:0000256" key="2">
    <source>
        <dbReference type="ARBA" id="ARBA00011081"/>
    </source>
</evidence>
<dbReference type="PROSITE" id="PS00801">
    <property type="entry name" value="TRANSKETOLASE_1"/>
    <property type="match status" value="1"/>
</dbReference>
<name>A0ABT1NF17_9FIRM</name>
<comment type="cofactor">
    <cofactor evidence="10">
        <name>Mg(2+)</name>
        <dbReference type="ChEBI" id="CHEBI:18420"/>
    </cofactor>
    <text evidence="10">Binds 1 Mg(2+) ion per subunit.</text>
</comment>
<dbReference type="PANTHER" id="PTHR43322:SF5">
    <property type="entry name" value="1-DEOXY-D-XYLULOSE-5-PHOSPHATE SYNTHASE, CHLOROPLASTIC"/>
    <property type="match status" value="1"/>
</dbReference>
<evidence type="ECO:0000256" key="4">
    <source>
        <dbReference type="ARBA" id="ARBA00022679"/>
    </source>
</evidence>
<dbReference type="PROSITE" id="PS00802">
    <property type="entry name" value="TRANSKETOLASE_2"/>
    <property type="match status" value="1"/>
</dbReference>
<keyword evidence="7 10" id="KW-0784">Thiamine biosynthesis</keyword>
<dbReference type="PANTHER" id="PTHR43322">
    <property type="entry name" value="1-D-DEOXYXYLULOSE 5-PHOSPHATE SYNTHASE-RELATED"/>
    <property type="match status" value="1"/>
</dbReference>
<dbReference type="SMART" id="SM00861">
    <property type="entry name" value="Transket_pyr"/>
    <property type="match status" value="1"/>
</dbReference>
<feature type="binding site" evidence="10">
    <location>
        <position position="368"/>
    </location>
    <ligand>
        <name>thiamine diphosphate</name>
        <dbReference type="ChEBI" id="CHEBI:58937"/>
    </ligand>
</feature>
<feature type="binding site" evidence="10">
    <location>
        <position position="74"/>
    </location>
    <ligand>
        <name>thiamine diphosphate</name>
        <dbReference type="ChEBI" id="CHEBI:58937"/>
    </ligand>
</feature>
<dbReference type="SUPFAM" id="SSF52518">
    <property type="entry name" value="Thiamin diphosphate-binding fold (THDP-binding)"/>
    <property type="match status" value="2"/>
</dbReference>
<keyword evidence="9 10" id="KW-0414">Isoprene biosynthesis</keyword>
<dbReference type="EC" id="2.2.1.7" evidence="10"/>
<evidence type="ECO:0000256" key="5">
    <source>
        <dbReference type="ARBA" id="ARBA00022723"/>
    </source>
</evidence>
<proteinExistence type="inferred from homology"/>
<reference evidence="12 13" key="1">
    <citation type="submission" date="2021-10" db="EMBL/GenBank/DDBJ databases">
        <title>Lutispora strain m25 sp. nov., a thermophilic, non-spore-forming bacterium isolated from a lab-scale methanogenic bioreactor digesting anaerobic sludge.</title>
        <authorList>
            <person name="El Houari A."/>
            <person name="Mcdonald J."/>
        </authorList>
    </citation>
    <scope>NUCLEOTIDE SEQUENCE [LARGE SCALE GENOMIC DNA]</scope>
    <source>
        <strain evidence="13">m25</strain>
    </source>
</reference>
<dbReference type="EMBL" id="JAJEKE010000007">
    <property type="protein sequence ID" value="MCQ1529835.1"/>
    <property type="molecule type" value="Genomic_DNA"/>
</dbReference>
<comment type="subunit">
    <text evidence="3 10">Homodimer.</text>
</comment>
<dbReference type="Pfam" id="PF02779">
    <property type="entry name" value="Transket_pyr"/>
    <property type="match status" value="1"/>
</dbReference>